<dbReference type="PANTHER" id="PTHR15822">
    <property type="entry name" value="TRAF AND TNF RECEPTOR-ASSOCIATED PROTEIN"/>
    <property type="match status" value="1"/>
</dbReference>
<dbReference type="PANTHER" id="PTHR15822:SF4">
    <property type="entry name" value="TYROSYL-DNA PHOSPHODIESTERASE 2"/>
    <property type="match status" value="1"/>
</dbReference>
<comment type="cofactor">
    <cofactor evidence="1">
        <name>Mn(2+)</name>
        <dbReference type="ChEBI" id="CHEBI:29035"/>
    </cofactor>
</comment>
<evidence type="ECO:0000259" key="12">
    <source>
        <dbReference type="Pfam" id="PF03372"/>
    </source>
</evidence>
<comment type="caution">
    <text evidence="13">The sequence shown here is derived from an EMBL/GenBank/DDBJ whole genome shotgun (WGS) entry which is preliminary data.</text>
</comment>
<feature type="compositionally biased region" description="Basic and acidic residues" evidence="11">
    <location>
        <begin position="74"/>
        <end position="86"/>
    </location>
</feature>
<comment type="cofactor">
    <cofactor evidence="2">
        <name>Mg(2+)</name>
        <dbReference type="ChEBI" id="CHEBI:18420"/>
    </cofactor>
</comment>
<evidence type="ECO:0000256" key="6">
    <source>
        <dbReference type="ARBA" id="ARBA00022763"/>
    </source>
</evidence>
<evidence type="ECO:0000256" key="8">
    <source>
        <dbReference type="ARBA" id="ARBA00022842"/>
    </source>
</evidence>
<proteinExistence type="predicted"/>
<evidence type="ECO:0000256" key="3">
    <source>
        <dbReference type="ARBA" id="ARBA00004322"/>
    </source>
</evidence>
<sequence length="458" mass="51308">MNFLKPTFWHPSMGLGPKPQSTAAADDEVIEPFIPPPPDADYTDESYEAGGHTLARALSGNAPSRTPSRAPSRGAEHYPTDFGHNHDLDEQEIRLRALSRAGSQRVPSRTPSRVPSRGPSPQPQSILRAPSTQPPPLQGRNDELFVLRAYKFRPSRGERGEWKHFRTSGIRPSAEESREWLPHTELRIITWNVDFMTPHHEDRLHAALRHIEEVVLGCKGGEAPPMAVCIMLQEVFAPIVPFLLQDPWVRRWFVVTPFTTAKWPDGAQYGNVTLVSRSLDIAECHILHYGLTHMQRSAVCVKVKLVQPGTREKFVLSIVNTHLESLPVGAQVRPLQLQLCSRFLHLRGTQGGVIAGDMNAISPRDGKVVKELRLKDAWRRGDEAEAGKTWGYQGQNTQNFPSNRLDKILYLPNRGYKVTEPTLIGVGLKVGHGKHALWVSDHYGLEATLRMSPPRNSF</sequence>
<feature type="compositionally biased region" description="Polar residues" evidence="11">
    <location>
        <begin position="101"/>
        <end position="113"/>
    </location>
</feature>
<dbReference type="GO" id="GO:0003697">
    <property type="term" value="F:single-stranded DNA binding"/>
    <property type="evidence" value="ECO:0007669"/>
    <property type="project" value="TreeGrafter"/>
</dbReference>
<evidence type="ECO:0000256" key="11">
    <source>
        <dbReference type="SAM" id="MobiDB-lite"/>
    </source>
</evidence>
<evidence type="ECO:0000256" key="7">
    <source>
        <dbReference type="ARBA" id="ARBA00022801"/>
    </source>
</evidence>
<feature type="region of interest" description="Disordered" evidence="11">
    <location>
        <begin position="98"/>
        <end position="140"/>
    </location>
</feature>
<evidence type="ECO:0000313" key="14">
    <source>
        <dbReference type="Proteomes" id="UP000567179"/>
    </source>
</evidence>
<keyword evidence="4" id="KW-0540">Nuclease</keyword>
<dbReference type="OrthoDB" id="9975959at2759"/>
<name>A0A8H5BSZ1_9AGAR</name>
<dbReference type="GO" id="GO:0006302">
    <property type="term" value="P:double-strand break repair"/>
    <property type="evidence" value="ECO:0007669"/>
    <property type="project" value="TreeGrafter"/>
</dbReference>
<dbReference type="GO" id="GO:0046872">
    <property type="term" value="F:metal ion binding"/>
    <property type="evidence" value="ECO:0007669"/>
    <property type="project" value="UniProtKB-KW"/>
</dbReference>
<dbReference type="Gene3D" id="3.60.10.10">
    <property type="entry name" value="Endonuclease/exonuclease/phosphatase"/>
    <property type="match status" value="1"/>
</dbReference>
<evidence type="ECO:0000256" key="10">
    <source>
        <dbReference type="ARBA" id="ARBA00023242"/>
    </source>
</evidence>
<reference evidence="13 14" key="1">
    <citation type="journal article" date="2020" name="ISME J.">
        <title>Uncovering the hidden diversity of litter-decomposition mechanisms in mushroom-forming fungi.</title>
        <authorList>
            <person name="Floudas D."/>
            <person name="Bentzer J."/>
            <person name="Ahren D."/>
            <person name="Johansson T."/>
            <person name="Persson P."/>
            <person name="Tunlid A."/>
        </authorList>
    </citation>
    <scope>NUCLEOTIDE SEQUENCE [LARGE SCALE GENOMIC DNA]</scope>
    <source>
        <strain evidence="13 14">CBS 101986</strain>
    </source>
</reference>
<dbReference type="EMBL" id="JAACJJ010000014">
    <property type="protein sequence ID" value="KAF5327787.1"/>
    <property type="molecule type" value="Genomic_DNA"/>
</dbReference>
<keyword evidence="6" id="KW-0227">DNA damage</keyword>
<dbReference type="GO" id="GO:0070260">
    <property type="term" value="F:5'-tyrosyl-DNA phosphodiesterase activity"/>
    <property type="evidence" value="ECO:0007669"/>
    <property type="project" value="TreeGrafter"/>
</dbReference>
<dbReference type="Pfam" id="PF03372">
    <property type="entry name" value="Exo_endo_phos"/>
    <property type="match status" value="1"/>
</dbReference>
<dbReference type="CDD" id="cd09080">
    <property type="entry name" value="TDP2"/>
    <property type="match status" value="1"/>
</dbReference>
<evidence type="ECO:0000313" key="13">
    <source>
        <dbReference type="EMBL" id="KAF5327787.1"/>
    </source>
</evidence>
<evidence type="ECO:0000256" key="9">
    <source>
        <dbReference type="ARBA" id="ARBA00023204"/>
    </source>
</evidence>
<accession>A0A8H5BSZ1</accession>
<dbReference type="Proteomes" id="UP000567179">
    <property type="component" value="Unassembled WGS sequence"/>
</dbReference>
<keyword evidence="10" id="KW-0539">Nucleus</keyword>
<dbReference type="AlphaFoldDB" id="A0A8H5BSZ1"/>
<evidence type="ECO:0000256" key="1">
    <source>
        <dbReference type="ARBA" id="ARBA00001936"/>
    </source>
</evidence>
<organism evidence="13 14">
    <name type="scientific">Psilocybe cf. subviscida</name>
    <dbReference type="NCBI Taxonomy" id="2480587"/>
    <lineage>
        <taxon>Eukaryota</taxon>
        <taxon>Fungi</taxon>
        <taxon>Dikarya</taxon>
        <taxon>Basidiomycota</taxon>
        <taxon>Agaricomycotina</taxon>
        <taxon>Agaricomycetes</taxon>
        <taxon>Agaricomycetidae</taxon>
        <taxon>Agaricales</taxon>
        <taxon>Agaricineae</taxon>
        <taxon>Strophariaceae</taxon>
        <taxon>Psilocybe</taxon>
    </lineage>
</organism>
<keyword evidence="7" id="KW-0378">Hydrolase</keyword>
<keyword evidence="9" id="KW-0234">DNA repair</keyword>
<dbReference type="InterPro" id="IPR005135">
    <property type="entry name" value="Endo/exonuclease/phosphatase"/>
</dbReference>
<dbReference type="InterPro" id="IPR036691">
    <property type="entry name" value="Endo/exonu/phosph_ase_sf"/>
</dbReference>
<dbReference type="SUPFAM" id="SSF56219">
    <property type="entry name" value="DNase I-like"/>
    <property type="match status" value="1"/>
</dbReference>
<evidence type="ECO:0000256" key="4">
    <source>
        <dbReference type="ARBA" id="ARBA00022722"/>
    </source>
</evidence>
<feature type="domain" description="Endonuclease/exonuclease/phosphatase" evidence="12">
    <location>
        <begin position="189"/>
        <end position="442"/>
    </location>
</feature>
<evidence type="ECO:0000256" key="5">
    <source>
        <dbReference type="ARBA" id="ARBA00022723"/>
    </source>
</evidence>
<gene>
    <name evidence="13" type="ORF">D9619_004949</name>
</gene>
<evidence type="ECO:0000256" key="2">
    <source>
        <dbReference type="ARBA" id="ARBA00001946"/>
    </source>
</evidence>
<feature type="region of interest" description="Disordered" evidence="11">
    <location>
        <begin position="1"/>
        <end position="86"/>
    </location>
</feature>
<dbReference type="GO" id="GO:0004518">
    <property type="term" value="F:nuclease activity"/>
    <property type="evidence" value="ECO:0007669"/>
    <property type="project" value="UniProtKB-KW"/>
</dbReference>
<dbReference type="InterPro" id="IPR051547">
    <property type="entry name" value="TDP2-like"/>
</dbReference>
<comment type="subcellular location">
    <subcellularLocation>
        <location evidence="3">Nucleus</location>
        <location evidence="3">PML body</location>
    </subcellularLocation>
</comment>
<keyword evidence="14" id="KW-1185">Reference proteome</keyword>
<keyword evidence="5" id="KW-0479">Metal-binding</keyword>
<dbReference type="GO" id="GO:0005737">
    <property type="term" value="C:cytoplasm"/>
    <property type="evidence" value="ECO:0007669"/>
    <property type="project" value="TreeGrafter"/>
</dbReference>
<keyword evidence="8" id="KW-0460">Magnesium</keyword>
<protein>
    <recommendedName>
        <fullName evidence="12">Endonuclease/exonuclease/phosphatase domain-containing protein</fullName>
    </recommendedName>
</protein>